<keyword evidence="1" id="KW-1133">Transmembrane helix</keyword>
<keyword evidence="1" id="KW-0812">Transmembrane</keyword>
<sequence>MFDERQHLLRLRGFTGGFWLLLGLLGLNGAASALVGHPVVADQGTLTLLVFFLTMVAVIVYDIFTGAYLKPSESTRILLLLGGIGIIELLITGQDYWWKMTLHYGEPLVVRGQLTRAAVAALVPWCFILIGAAALIQWWRERSGRVK</sequence>
<organism evidence="2 3">
    <name type="scientific">Lacticaseibacillus hegangensis</name>
    <dbReference type="NCBI Taxonomy" id="2486010"/>
    <lineage>
        <taxon>Bacteria</taxon>
        <taxon>Bacillati</taxon>
        <taxon>Bacillota</taxon>
        <taxon>Bacilli</taxon>
        <taxon>Lactobacillales</taxon>
        <taxon>Lactobacillaceae</taxon>
        <taxon>Lacticaseibacillus</taxon>
    </lineage>
</organism>
<dbReference type="RefSeq" id="WP_125754872.1">
    <property type="nucleotide sequence ID" value="NZ_JBHTOK010000079.1"/>
</dbReference>
<dbReference type="EMBL" id="JBHTOK010000079">
    <property type="protein sequence ID" value="MFD1442126.1"/>
    <property type="molecule type" value="Genomic_DNA"/>
</dbReference>
<accession>A0ABW4D089</accession>
<dbReference type="Proteomes" id="UP001597212">
    <property type="component" value="Unassembled WGS sequence"/>
</dbReference>
<evidence type="ECO:0000313" key="3">
    <source>
        <dbReference type="Proteomes" id="UP001597212"/>
    </source>
</evidence>
<evidence type="ECO:0000313" key="2">
    <source>
        <dbReference type="EMBL" id="MFD1442126.1"/>
    </source>
</evidence>
<keyword evidence="1" id="KW-0472">Membrane</keyword>
<protein>
    <recommendedName>
        <fullName evidence="4">ABC transporter permease</fullName>
    </recommendedName>
</protein>
<proteinExistence type="predicted"/>
<evidence type="ECO:0008006" key="4">
    <source>
        <dbReference type="Google" id="ProtNLM"/>
    </source>
</evidence>
<feature type="transmembrane region" description="Helical" evidence="1">
    <location>
        <begin position="77"/>
        <end position="97"/>
    </location>
</feature>
<evidence type="ECO:0000256" key="1">
    <source>
        <dbReference type="SAM" id="Phobius"/>
    </source>
</evidence>
<reference evidence="3" key="1">
    <citation type="journal article" date="2019" name="Int. J. Syst. Evol. Microbiol.">
        <title>The Global Catalogue of Microorganisms (GCM) 10K type strain sequencing project: providing services to taxonomists for standard genome sequencing and annotation.</title>
        <authorList>
            <consortium name="The Broad Institute Genomics Platform"/>
            <consortium name="The Broad Institute Genome Sequencing Center for Infectious Disease"/>
            <person name="Wu L."/>
            <person name="Ma J."/>
        </authorList>
    </citation>
    <scope>NUCLEOTIDE SEQUENCE [LARGE SCALE GENOMIC DNA]</scope>
    <source>
        <strain evidence="3">CCM 8912</strain>
    </source>
</reference>
<gene>
    <name evidence="2" type="ORF">ACFQ5K_12130</name>
</gene>
<feature type="transmembrane region" description="Helical" evidence="1">
    <location>
        <begin position="43"/>
        <end position="65"/>
    </location>
</feature>
<keyword evidence="3" id="KW-1185">Reference proteome</keyword>
<feature type="transmembrane region" description="Helical" evidence="1">
    <location>
        <begin position="117"/>
        <end position="139"/>
    </location>
</feature>
<comment type="caution">
    <text evidence="2">The sequence shown here is derived from an EMBL/GenBank/DDBJ whole genome shotgun (WGS) entry which is preliminary data.</text>
</comment>
<name>A0ABW4D089_9LACO</name>